<dbReference type="Pfam" id="PF08241">
    <property type="entry name" value="Methyltransf_11"/>
    <property type="match status" value="1"/>
</dbReference>
<evidence type="ECO:0000313" key="3">
    <source>
        <dbReference type="Proteomes" id="UP000199205"/>
    </source>
</evidence>
<keyword evidence="2" id="KW-0489">Methyltransferase</keyword>
<keyword evidence="2" id="KW-0808">Transferase</keyword>
<sequence length="457" mass="50995">MKTIGKIHSSQIDRYVKDVDDRFGGVHKPGWLEFVSDFELTYETVVDITLDPFSEEFLRQQLNLHMELTGRGIDQLENEIVPVVVQDNAAGVNPYNSTDIRSVSRHAATLAIALRLASPPDAARILDLGVGAGMSSELLAYCGATVTSVDITPSFVELINLRAARFGYPIKAVQSNFDDYQDESGSYDMAMFFASLHHGIKPWEILEKISKLLKSDGKIALAAEPVQKLWWPYWGMRLDPESVYVARKYGWFESGWSEIFLRKMFHRIGFKLDITTVDPNLIEGQVIAIGSRSHEPLPEMSIGTPQIERRKKISFGPASDGLQYLTHGWSSSSDPWGIWSSGSRSGFLLHLPPGDEWTVSVEAHPMVSEQHRTQVINIDVNGVELKTSRLEANRDTLTMRRPAVFDFTFSRKKIGLSLGSNLVEVVFNYPAATKAQDIGRGNDPRTLAIGLVSLAIR</sequence>
<protein>
    <submittedName>
        <fullName evidence="2">Methyltransferase domain-containing protein</fullName>
    </submittedName>
</protein>
<dbReference type="OrthoDB" id="9792690at2"/>
<name>A0A1C3VR57_9HYPH</name>
<feature type="domain" description="Methyltransferase type 11" evidence="1">
    <location>
        <begin position="126"/>
        <end position="220"/>
    </location>
</feature>
<dbReference type="InterPro" id="IPR029063">
    <property type="entry name" value="SAM-dependent_MTases_sf"/>
</dbReference>
<dbReference type="GO" id="GO:0032259">
    <property type="term" value="P:methylation"/>
    <property type="evidence" value="ECO:0007669"/>
    <property type="project" value="UniProtKB-KW"/>
</dbReference>
<dbReference type="Proteomes" id="UP000199205">
    <property type="component" value="Unassembled WGS sequence"/>
</dbReference>
<dbReference type="PANTHER" id="PTHR43861">
    <property type="entry name" value="TRANS-ACONITATE 2-METHYLTRANSFERASE-RELATED"/>
    <property type="match status" value="1"/>
</dbReference>
<dbReference type="GO" id="GO:0008757">
    <property type="term" value="F:S-adenosylmethionine-dependent methyltransferase activity"/>
    <property type="evidence" value="ECO:0007669"/>
    <property type="project" value="InterPro"/>
</dbReference>
<evidence type="ECO:0000313" key="2">
    <source>
        <dbReference type="EMBL" id="SCB30189.1"/>
    </source>
</evidence>
<gene>
    <name evidence="2" type="ORF">GA0061101_10673</name>
</gene>
<dbReference type="AlphaFoldDB" id="A0A1C3VR57"/>
<dbReference type="EMBL" id="FMAF01000006">
    <property type="protein sequence ID" value="SCB30189.1"/>
    <property type="molecule type" value="Genomic_DNA"/>
</dbReference>
<dbReference type="RefSeq" id="WP_092573949.1">
    <property type="nucleotide sequence ID" value="NZ_FMAF01000006.1"/>
</dbReference>
<accession>A0A1C3VR57</accession>
<dbReference type="CDD" id="cd02440">
    <property type="entry name" value="AdoMet_MTases"/>
    <property type="match status" value="1"/>
</dbReference>
<dbReference type="InterPro" id="IPR013216">
    <property type="entry name" value="Methyltransf_11"/>
</dbReference>
<evidence type="ECO:0000259" key="1">
    <source>
        <dbReference type="Pfam" id="PF08241"/>
    </source>
</evidence>
<dbReference type="SUPFAM" id="SSF53335">
    <property type="entry name" value="S-adenosyl-L-methionine-dependent methyltransferases"/>
    <property type="match status" value="1"/>
</dbReference>
<dbReference type="Gene3D" id="3.40.50.150">
    <property type="entry name" value="Vaccinia Virus protein VP39"/>
    <property type="match status" value="1"/>
</dbReference>
<organism evidence="2 3">
    <name type="scientific">Rhizobium lusitanum</name>
    <dbReference type="NCBI Taxonomy" id="293958"/>
    <lineage>
        <taxon>Bacteria</taxon>
        <taxon>Pseudomonadati</taxon>
        <taxon>Pseudomonadota</taxon>
        <taxon>Alphaproteobacteria</taxon>
        <taxon>Hyphomicrobiales</taxon>
        <taxon>Rhizobiaceae</taxon>
        <taxon>Rhizobium/Agrobacterium group</taxon>
        <taxon>Rhizobium</taxon>
    </lineage>
</organism>
<proteinExistence type="predicted"/>
<reference evidence="2 3" key="1">
    <citation type="submission" date="2016-08" db="EMBL/GenBank/DDBJ databases">
        <authorList>
            <person name="Seilhamer J.J."/>
        </authorList>
    </citation>
    <scope>NUCLEOTIDE SEQUENCE [LARGE SCALE GENOMIC DNA]</scope>
    <source>
        <strain evidence="2 3">P1-7</strain>
    </source>
</reference>